<evidence type="ECO:0000256" key="2">
    <source>
        <dbReference type="ARBA" id="ARBA00022737"/>
    </source>
</evidence>
<name>A0A6J5YYM1_9ZZZZ</name>
<dbReference type="SUPFAM" id="SSF55729">
    <property type="entry name" value="Acyl-CoA N-acyltransferases (Nat)"/>
    <property type="match status" value="1"/>
</dbReference>
<evidence type="ECO:0000256" key="3">
    <source>
        <dbReference type="ARBA" id="ARBA00023315"/>
    </source>
</evidence>
<dbReference type="PANTHER" id="PTHR43877">
    <property type="entry name" value="AMINOALKYLPHOSPHONATE N-ACETYLTRANSFERASE-RELATED-RELATED"/>
    <property type="match status" value="1"/>
</dbReference>
<proteinExistence type="inferred from homology"/>
<dbReference type="NCBIfam" id="TIGR03448">
    <property type="entry name" value="mycothiol_MshD"/>
    <property type="match status" value="1"/>
</dbReference>
<keyword evidence="2" id="KW-0677">Repeat</keyword>
<feature type="domain" description="N-acetyltransferase" evidence="4">
    <location>
        <begin position="3"/>
        <end position="147"/>
    </location>
</feature>
<organism evidence="5">
    <name type="scientific">freshwater metagenome</name>
    <dbReference type="NCBI Taxonomy" id="449393"/>
    <lineage>
        <taxon>unclassified sequences</taxon>
        <taxon>metagenomes</taxon>
        <taxon>ecological metagenomes</taxon>
    </lineage>
</organism>
<evidence type="ECO:0000259" key="4">
    <source>
        <dbReference type="PROSITE" id="PS51186"/>
    </source>
</evidence>
<dbReference type="InterPro" id="IPR017813">
    <property type="entry name" value="Mycothiol_AcTrfase"/>
</dbReference>
<keyword evidence="3" id="KW-0012">Acyltransferase</keyword>
<feature type="domain" description="N-acetyltransferase" evidence="4">
    <location>
        <begin position="155"/>
        <end position="305"/>
    </location>
</feature>
<dbReference type="GO" id="GO:0016747">
    <property type="term" value="F:acyltransferase activity, transferring groups other than amino-acyl groups"/>
    <property type="evidence" value="ECO:0007669"/>
    <property type="project" value="InterPro"/>
</dbReference>
<reference evidence="5" key="1">
    <citation type="submission" date="2020-05" db="EMBL/GenBank/DDBJ databases">
        <authorList>
            <person name="Chiriac C."/>
            <person name="Salcher M."/>
            <person name="Ghai R."/>
            <person name="Kavagutti S V."/>
        </authorList>
    </citation>
    <scope>NUCLEOTIDE SEQUENCE</scope>
</reference>
<dbReference type="InterPro" id="IPR000182">
    <property type="entry name" value="GNAT_dom"/>
</dbReference>
<sequence length="305" mass="34209">MTVEIRTQVHLEPSVVTKVKQLINVATTHDDLAPLSEHVLIHLHHGGDEADEHTLAWLNDELVGYLHLDQTDRVAGPVVELVVHPDFRRKGIGSALISEARSRAKESRLRLWAHGELDSAYQLAASLGFAKSRELWQMRRSLLAPIPKFVGVNDVVIRPFVPGQDEDAWIAVNAQVFEDHPEQGQLTRADLDIRMSEAWFDPLGFLLAEQRGEIIGFHWTKIHGGQTSSHGHPEMGEVYALGVRPAARKSGLGRLLTIRGLEYLRDKELSAAMLYVDADNVAARKMYETLGFSHWDTDVMFTSNH</sequence>
<accession>A0A6J5YYM1</accession>
<dbReference type="Pfam" id="PF00583">
    <property type="entry name" value="Acetyltransf_1"/>
    <property type="match status" value="2"/>
</dbReference>
<dbReference type="EMBL" id="CAESAJ010000040">
    <property type="protein sequence ID" value="CAB4335411.1"/>
    <property type="molecule type" value="Genomic_DNA"/>
</dbReference>
<keyword evidence="1" id="KW-0808">Transferase</keyword>
<evidence type="ECO:0000256" key="1">
    <source>
        <dbReference type="ARBA" id="ARBA00022679"/>
    </source>
</evidence>
<dbReference type="InterPro" id="IPR050832">
    <property type="entry name" value="Bact_Acetyltransf"/>
</dbReference>
<gene>
    <name evidence="5" type="ORF">UFOPK3770_00528</name>
</gene>
<evidence type="ECO:0000313" key="5">
    <source>
        <dbReference type="EMBL" id="CAB4335411.1"/>
    </source>
</evidence>
<protein>
    <submittedName>
        <fullName evidence="5">Unannotated protein</fullName>
    </submittedName>
</protein>
<dbReference type="CDD" id="cd04301">
    <property type="entry name" value="NAT_SF"/>
    <property type="match status" value="2"/>
</dbReference>
<dbReference type="AlphaFoldDB" id="A0A6J5YYM1"/>
<dbReference type="PIRSF" id="PIRSF021524">
    <property type="entry name" value="MSH_acetyltransferase"/>
    <property type="match status" value="1"/>
</dbReference>
<dbReference type="Gene3D" id="3.40.630.30">
    <property type="match status" value="1"/>
</dbReference>
<dbReference type="HAMAP" id="MF_01698">
    <property type="entry name" value="MshD"/>
    <property type="match status" value="1"/>
</dbReference>
<dbReference type="PROSITE" id="PS51186">
    <property type="entry name" value="GNAT"/>
    <property type="match status" value="2"/>
</dbReference>
<dbReference type="InterPro" id="IPR016181">
    <property type="entry name" value="Acyl_CoA_acyltransferase"/>
</dbReference>